<name>V8P874_OPHHA</name>
<evidence type="ECO:0000313" key="1">
    <source>
        <dbReference type="EMBL" id="ETE70218.1"/>
    </source>
</evidence>
<dbReference type="Gene3D" id="3.60.10.10">
    <property type="entry name" value="Endonuclease/exonuclease/phosphatase"/>
    <property type="match status" value="1"/>
</dbReference>
<dbReference type="AlphaFoldDB" id="V8P874"/>
<reference evidence="1 2" key="1">
    <citation type="journal article" date="2013" name="Proc. Natl. Acad. Sci. U.S.A.">
        <title>The king cobra genome reveals dynamic gene evolution and adaptation in the snake venom system.</title>
        <authorList>
            <person name="Vonk F.J."/>
            <person name="Casewell N.R."/>
            <person name="Henkel C.V."/>
            <person name="Heimberg A.M."/>
            <person name="Jansen H.J."/>
            <person name="McCleary R.J."/>
            <person name="Kerkkamp H.M."/>
            <person name="Vos R.A."/>
            <person name="Guerreiro I."/>
            <person name="Calvete J.J."/>
            <person name="Wuster W."/>
            <person name="Woods A.E."/>
            <person name="Logan J.M."/>
            <person name="Harrison R.A."/>
            <person name="Castoe T.A."/>
            <person name="de Koning A.P."/>
            <person name="Pollock D.D."/>
            <person name="Yandell M."/>
            <person name="Calderon D."/>
            <person name="Renjifo C."/>
            <person name="Currier R.B."/>
            <person name="Salgado D."/>
            <person name="Pla D."/>
            <person name="Sanz L."/>
            <person name="Hyder A.S."/>
            <person name="Ribeiro J.M."/>
            <person name="Arntzen J.W."/>
            <person name="van den Thillart G.E."/>
            <person name="Boetzer M."/>
            <person name="Pirovano W."/>
            <person name="Dirks R.P."/>
            <person name="Spaink H.P."/>
            <person name="Duboule D."/>
            <person name="McGlinn E."/>
            <person name="Kini R.M."/>
            <person name="Richardson M.K."/>
        </authorList>
    </citation>
    <scope>NUCLEOTIDE SEQUENCE</scope>
    <source>
        <tissue evidence="1">Blood</tissue>
    </source>
</reference>
<dbReference type="Proteomes" id="UP000018936">
    <property type="component" value="Unassembled WGS sequence"/>
</dbReference>
<proteinExistence type="predicted"/>
<dbReference type="EMBL" id="AZIM01000590">
    <property type="protein sequence ID" value="ETE70218.1"/>
    <property type="molecule type" value="Genomic_DNA"/>
</dbReference>
<evidence type="ECO:0000313" key="2">
    <source>
        <dbReference type="Proteomes" id="UP000018936"/>
    </source>
</evidence>
<dbReference type="InterPro" id="IPR036691">
    <property type="entry name" value="Endo/exonu/phosph_ase_sf"/>
</dbReference>
<organism evidence="1 2">
    <name type="scientific">Ophiophagus hannah</name>
    <name type="common">King cobra</name>
    <name type="synonym">Naja hannah</name>
    <dbReference type="NCBI Taxonomy" id="8665"/>
    <lineage>
        <taxon>Eukaryota</taxon>
        <taxon>Metazoa</taxon>
        <taxon>Chordata</taxon>
        <taxon>Craniata</taxon>
        <taxon>Vertebrata</taxon>
        <taxon>Euteleostomi</taxon>
        <taxon>Lepidosauria</taxon>
        <taxon>Squamata</taxon>
        <taxon>Bifurcata</taxon>
        <taxon>Unidentata</taxon>
        <taxon>Episquamata</taxon>
        <taxon>Toxicofera</taxon>
        <taxon>Serpentes</taxon>
        <taxon>Colubroidea</taxon>
        <taxon>Elapidae</taxon>
        <taxon>Elapinae</taxon>
        <taxon>Ophiophagus</taxon>
    </lineage>
</organism>
<accession>V8P874</accession>
<evidence type="ECO:0008006" key="3">
    <source>
        <dbReference type="Google" id="ProtNLM"/>
    </source>
</evidence>
<gene>
    <name evidence="1" type="ORF">L345_03978</name>
</gene>
<sequence length="149" mass="17533">MKNGQELPVQEWDQLKKLAQKKPKPLCITTLNIETLTACNHELAKILKHHHINIACLQETRWDRNRETLKNVTRLDEDTKDQFWNELQIKICACPEKDLLVLCGDLNGHVGRNQDGYQCHWETKVMETTMKIDFKSWTLPHNTNYLLQI</sequence>
<comment type="caution">
    <text evidence="1">The sequence shown here is derived from an EMBL/GenBank/DDBJ whole genome shotgun (WGS) entry which is preliminary data.</text>
</comment>
<feature type="non-terminal residue" evidence="1">
    <location>
        <position position="1"/>
    </location>
</feature>
<protein>
    <recommendedName>
        <fullName evidence="3">Endonuclease/exonuclease/phosphatase domain-containing protein</fullName>
    </recommendedName>
</protein>
<keyword evidence="2" id="KW-1185">Reference proteome</keyword>
<dbReference type="SUPFAM" id="SSF56219">
    <property type="entry name" value="DNase I-like"/>
    <property type="match status" value="1"/>
</dbReference>
<dbReference type="OrthoDB" id="418748at2759"/>